<keyword evidence="5 6" id="KW-0482">Metalloprotease</keyword>
<evidence type="ECO:0000256" key="4">
    <source>
        <dbReference type="ARBA" id="ARBA00022833"/>
    </source>
</evidence>
<keyword evidence="1 6" id="KW-0645">Protease</keyword>
<feature type="domain" description="Peptidase M12A" evidence="8">
    <location>
        <begin position="57"/>
        <end position="262"/>
    </location>
</feature>
<dbReference type="GO" id="GO:0006508">
    <property type="term" value="P:proteolysis"/>
    <property type="evidence" value="ECO:0007669"/>
    <property type="project" value="UniProtKB-KW"/>
</dbReference>
<proteinExistence type="predicted"/>
<evidence type="ECO:0000259" key="8">
    <source>
        <dbReference type="PROSITE" id="PS51864"/>
    </source>
</evidence>
<dbReference type="PANTHER" id="PTHR10127">
    <property type="entry name" value="DISCOIDIN, CUB, EGF, LAMININ , AND ZINC METALLOPROTEASE DOMAIN CONTAINING"/>
    <property type="match status" value="1"/>
</dbReference>
<dbReference type="Pfam" id="PF01400">
    <property type="entry name" value="Astacin"/>
    <property type="match status" value="1"/>
</dbReference>
<accession>A0A9Q0MPS3</accession>
<evidence type="ECO:0000256" key="1">
    <source>
        <dbReference type="ARBA" id="ARBA00022670"/>
    </source>
</evidence>
<keyword evidence="3 6" id="KW-0378">Hydrolase</keyword>
<dbReference type="InterPro" id="IPR001506">
    <property type="entry name" value="Peptidase_M12A"/>
</dbReference>
<dbReference type="OrthoDB" id="7784696at2759"/>
<dbReference type="Proteomes" id="UP001151699">
    <property type="component" value="Chromosome C"/>
</dbReference>
<keyword evidence="7" id="KW-0732">Signal</keyword>
<comment type="caution">
    <text evidence="6">Lacks conserved residue(s) required for the propagation of feature annotation.</text>
</comment>
<dbReference type="Gene3D" id="3.40.390.10">
    <property type="entry name" value="Collagenase (Catalytic Domain)"/>
    <property type="match status" value="1"/>
</dbReference>
<organism evidence="9 10">
    <name type="scientific">Pseudolycoriella hygida</name>
    <dbReference type="NCBI Taxonomy" id="35572"/>
    <lineage>
        <taxon>Eukaryota</taxon>
        <taxon>Metazoa</taxon>
        <taxon>Ecdysozoa</taxon>
        <taxon>Arthropoda</taxon>
        <taxon>Hexapoda</taxon>
        <taxon>Insecta</taxon>
        <taxon>Pterygota</taxon>
        <taxon>Neoptera</taxon>
        <taxon>Endopterygota</taxon>
        <taxon>Diptera</taxon>
        <taxon>Nematocera</taxon>
        <taxon>Sciaroidea</taxon>
        <taxon>Sciaridae</taxon>
        <taxon>Pseudolycoriella</taxon>
    </lineage>
</organism>
<dbReference type="EC" id="3.4.24.-" evidence="7"/>
<evidence type="ECO:0000256" key="6">
    <source>
        <dbReference type="PROSITE-ProRule" id="PRU01211"/>
    </source>
</evidence>
<dbReference type="InterPro" id="IPR006026">
    <property type="entry name" value="Peptidase_Metallo"/>
</dbReference>
<reference evidence="9" key="1">
    <citation type="submission" date="2022-07" db="EMBL/GenBank/DDBJ databases">
        <authorList>
            <person name="Trinca V."/>
            <person name="Uliana J.V.C."/>
            <person name="Torres T.T."/>
            <person name="Ward R.J."/>
            <person name="Monesi N."/>
        </authorList>
    </citation>
    <scope>NUCLEOTIDE SEQUENCE</scope>
    <source>
        <strain evidence="9">HSMRA1968</strain>
        <tissue evidence="9">Whole embryos</tissue>
    </source>
</reference>
<keyword evidence="4 6" id="KW-0862">Zinc</keyword>
<feature type="signal peptide" evidence="7">
    <location>
        <begin position="1"/>
        <end position="20"/>
    </location>
</feature>
<feature type="chain" id="PRO_5040528894" description="Metalloendopeptidase" evidence="7">
    <location>
        <begin position="21"/>
        <end position="262"/>
    </location>
</feature>
<evidence type="ECO:0000313" key="9">
    <source>
        <dbReference type="EMBL" id="KAJ6634950.1"/>
    </source>
</evidence>
<evidence type="ECO:0000256" key="3">
    <source>
        <dbReference type="ARBA" id="ARBA00022801"/>
    </source>
</evidence>
<dbReference type="GO" id="GO:0008270">
    <property type="term" value="F:zinc ion binding"/>
    <property type="evidence" value="ECO:0007669"/>
    <property type="project" value="UniProtKB-UniRule"/>
</dbReference>
<gene>
    <name evidence="9" type="primary">hcea</name>
    <name evidence="9" type="ORF">Bhyg_13531</name>
</gene>
<feature type="active site" evidence="6">
    <location>
        <position position="160"/>
    </location>
</feature>
<dbReference type="GO" id="GO:0004222">
    <property type="term" value="F:metalloendopeptidase activity"/>
    <property type="evidence" value="ECO:0007669"/>
    <property type="project" value="UniProtKB-UniRule"/>
</dbReference>
<dbReference type="SUPFAM" id="SSF55486">
    <property type="entry name" value="Metalloproteases ('zincins'), catalytic domain"/>
    <property type="match status" value="1"/>
</dbReference>
<evidence type="ECO:0000256" key="2">
    <source>
        <dbReference type="ARBA" id="ARBA00022723"/>
    </source>
</evidence>
<dbReference type="PRINTS" id="PR00480">
    <property type="entry name" value="ASTACIN"/>
</dbReference>
<comment type="cofactor">
    <cofactor evidence="6 7">
        <name>Zn(2+)</name>
        <dbReference type="ChEBI" id="CHEBI:29105"/>
    </cofactor>
    <text evidence="6 7">Binds 1 zinc ion per subunit.</text>
</comment>
<feature type="binding site" evidence="6">
    <location>
        <position position="169"/>
    </location>
    <ligand>
        <name>Zn(2+)</name>
        <dbReference type="ChEBI" id="CHEBI:29105"/>
        <note>catalytic</note>
    </ligand>
</feature>
<protein>
    <recommendedName>
        <fullName evidence="7">Metalloendopeptidase</fullName>
        <ecNumber evidence="7">3.4.24.-</ecNumber>
    </recommendedName>
</protein>
<comment type="caution">
    <text evidence="9">The sequence shown here is derived from an EMBL/GenBank/DDBJ whole genome shotgun (WGS) entry which is preliminary data.</text>
</comment>
<feature type="binding site" evidence="6">
    <location>
        <position position="163"/>
    </location>
    <ligand>
        <name>Zn(2+)</name>
        <dbReference type="ChEBI" id="CHEBI:29105"/>
        <note>catalytic</note>
    </ligand>
</feature>
<dbReference type="PANTHER" id="PTHR10127:SF780">
    <property type="entry name" value="METALLOENDOPEPTIDASE"/>
    <property type="match status" value="1"/>
</dbReference>
<keyword evidence="10" id="KW-1185">Reference proteome</keyword>
<evidence type="ECO:0000313" key="10">
    <source>
        <dbReference type="Proteomes" id="UP001151699"/>
    </source>
</evidence>
<dbReference type="AlphaFoldDB" id="A0A9Q0MPS3"/>
<dbReference type="SMART" id="SM00235">
    <property type="entry name" value="ZnMc"/>
    <property type="match status" value="1"/>
</dbReference>
<dbReference type="EMBL" id="WJQU01000004">
    <property type="protein sequence ID" value="KAJ6634950.1"/>
    <property type="molecule type" value="Genomic_DNA"/>
</dbReference>
<keyword evidence="2 6" id="KW-0479">Metal-binding</keyword>
<evidence type="ECO:0000256" key="7">
    <source>
        <dbReference type="RuleBase" id="RU361183"/>
    </source>
</evidence>
<evidence type="ECO:0000256" key="5">
    <source>
        <dbReference type="ARBA" id="ARBA00023049"/>
    </source>
</evidence>
<dbReference type="PROSITE" id="PS51864">
    <property type="entry name" value="ASTACIN"/>
    <property type="match status" value="1"/>
</dbReference>
<feature type="binding site" evidence="6">
    <location>
        <position position="159"/>
    </location>
    <ligand>
        <name>Zn(2+)</name>
        <dbReference type="ChEBI" id="CHEBI:29105"/>
        <note>catalytic</note>
    </ligand>
</feature>
<name>A0A9Q0MPS3_9DIPT</name>
<dbReference type="InterPro" id="IPR024079">
    <property type="entry name" value="MetalloPept_cat_dom_sf"/>
</dbReference>
<sequence>MKNLILLLGFLIVSNNHITSSPISASVSIGIFGDKYQGDIKLTKVQEDILLNSSGNQSVKTGWTWEGFRWHKNSNGLVIVPYTINNDQEFAEREIEIVEKELTIIEHATCIRFVKRKDEEDYVEIINGNGCWSWLGRIGGRQELSLDRNGCLQQGITIHEFIHALGYDHMHNHFYRDDYVKIHWENIAPENYANFDRVDPQWFDNFGTPYDLMSVMHYPRWAFSFNGEDAIEPFDSNYIDKIGSPYLSTDDALRLNRMYNCY</sequence>